<accession>A0A242A357</accession>
<feature type="transmembrane region" description="Helical" evidence="11">
    <location>
        <begin position="85"/>
        <end position="103"/>
    </location>
</feature>
<evidence type="ECO:0000313" key="13">
    <source>
        <dbReference type="Proteomes" id="UP000195043"/>
    </source>
</evidence>
<comment type="caution">
    <text evidence="12">The sequence shown here is derived from an EMBL/GenBank/DDBJ whole genome shotgun (WGS) entry which is preliminary data.</text>
</comment>
<evidence type="ECO:0000256" key="10">
    <source>
        <dbReference type="ARBA" id="ARBA00035686"/>
    </source>
</evidence>
<keyword evidence="5" id="KW-0762">Sugar transport</keyword>
<evidence type="ECO:0000256" key="11">
    <source>
        <dbReference type="SAM" id="Phobius"/>
    </source>
</evidence>
<feature type="transmembrane region" description="Helical" evidence="11">
    <location>
        <begin position="337"/>
        <end position="363"/>
    </location>
</feature>
<evidence type="ECO:0000313" key="12">
    <source>
        <dbReference type="EMBL" id="OTN75477.1"/>
    </source>
</evidence>
<feature type="transmembrane region" description="Helical" evidence="11">
    <location>
        <begin position="31"/>
        <end position="49"/>
    </location>
</feature>
<dbReference type="GO" id="GO:0005886">
    <property type="term" value="C:plasma membrane"/>
    <property type="evidence" value="ECO:0007669"/>
    <property type="project" value="UniProtKB-SubCell"/>
</dbReference>
<feature type="transmembrane region" description="Helical" evidence="11">
    <location>
        <begin position="247"/>
        <end position="264"/>
    </location>
</feature>
<evidence type="ECO:0000256" key="3">
    <source>
        <dbReference type="ARBA" id="ARBA00022475"/>
    </source>
</evidence>
<feature type="transmembrane region" description="Helical" evidence="11">
    <location>
        <begin position="136"/>
        <end position="155"/>
    </location>
</feature>
<evidence type="ECO:0000256" key="4">
    <source>
        <dbReference type="ARBA" id="ARBA00022519"/>
    </source>
</evidence>
<dbReference type="NCBIfam" id="NF040906">
    <property type="entry name" value="GguB"/>
    <property type="match status" value="1"/>
</dbReference>
<dbReference type="AlphaFoldDB" id="A0A242A357"/>
<comment type="function">
    <text evidence="9">Part of the binding-protein-dependent transport system for D-xylose. Probably responsible for the translocation of the substrate across the membrane.</text>
</comment>
<evidence type="ECO:0000256" key="7">
    <source>
        <dbReference type="ARBA" id="ARBA00022989"/>
    </source>
</evidence>
<evidence type="ECO:0000256" key="2">
    <source>
        <dbReference type="ARBA" id="ARBA00022448"/>
    </source>
</evidence>
<keyword evidence="4" id="KW-0997">Cell inner membrane</keyword>
<dbReference type="RefSeq" id="WP_256926122.1">
    <property type="nucleotide sequence ID" value="NZ_NGKU01000001.1"/>
</dbReference>
<dbReference type="Pfam" id="PF02653">
    <property type="entry name" value="BPD_transp_2"/>
    <property type="match status" value="1"/>
</dbReference>
<keyword evidence="8 11" id="KW-0472">Membrane</keyword>
<keyword evidence="2" id="KW-0813">Transport</keyword>
<dbReference type="Proteomes" id="UP000195043">
    <property type="component" value="Unassembled WGS sequence"/>
</dbReference>
<evidence type="ECO:0000256" key="8">
    <source>
        <dbReference type="ARBA" id="ARBA00023136"/>
    </source>
</evidence>
<feature type="transmembrane region" description="Helical" evidence="11">
    <location>
        <begin position="175"/>
        <end position="202"/>
    </location>
</feature>
<proteinExistence type="predicted"/>
<keyword evidence="13" id="KW-1185">Reference proteome</keyword>
<dbReference type="InterPro" id="IPR001851">
    <property type="entry name" value="ABC_transp_permease"/>
</dbReference>
<feature type="transmembrane region" description="Helical" evidence="11">
    <location>
        <begin position="296"/>
        <end position="317"/>
    </location>
</feature>
<dbReference type="PANTHER" id="PTHR32196">
    <property type="entry name" value="ABC TRANSPORTER PERMEASE PROTEIN YPHD-RELATED-RELATED"/>
    <property type="match status" value="1"/>
</dbReference>
<protein>
    <recommendedName>
        <fullName evidence="10">Xylose transport system permease protein XylH</fullName>
    </recommendedName>
</protein>
<keyword evidence="3" id="KW-1003">Cell membrane</keyword>
<keyword evidence="6 11" id="KW-0812">Transmembrane</keyword>
<evidence type="ECO:0000256" key="1">
    <source>
        <dbReference type="ARBA" id="ARBA00004651"/>
    </source>
</evidence>
<evidence type="ECO:0000256" key="5">
    <source>
        <dbReference type="ARBA" id="ARBA00022597"/>
    </source>
</evidence>
<dbReference type="EMBL" id="NGKU01000001">
    <property type="protein sequence ID" value="OTN75477.1"/>
    <property type="molecule type" value="Genomic_DNA"/>
</dbReference>
<gene>
    <name evidence="12" type="ORF">A5886_000547</name>
</gene>
<dbReference type="CDD" id="cd06579">
    <property type="entry name" value="TM_PBP1_transp_AraH_like"/>
    <property type="match status" value="1"/>
</dbReference>
<evidence type="ECO:0000256" key="6">
    <source>
        <dbReference type="ARBA" id="ARBA00022692"/>
    </source>
</evidence>
<evidence type="ECO:0000256" key="9">
    <source>
        <dbReference type="ARBA" id="ARBA00035611"/>
    </source>
</evidence>
<keyword evidence="7 11" id="KW-1133">Transmembrane helix</keyword>
<dbReference type="GO" id="GO:0022857">
    <property type="term" value="F:transmembrane transporter activity"/>
    <property type="evidence" value="ECO:0007669"/>
    <property type="project" value="InterPro"/>
</dbReference>
<feature type="transmembrane region" description="Helical" evidence="11">
    <location>
        <begin position="55"/>
        <end position="78"/>
    </location>
</feature>
<dbReference type="PANTHER" id="PTHR32196:SF32">
    <property type="entry name" value="XYLOSE TRANSPORT SYSTEM PERMEASE PROTEIN XYLH"/>
    <property type="match status" value="1"/>
</dbReference>
<sequence>MEKKEYQIKNSIATENVSAVIKKAFQKYSMYFFLIIIMIAFQILSNGVLLKPLNITNIILQNSYILILAIGMVLLVILGDIDLSVGSVVAFTGALSAIFTINMGLPTPFAIILCLLVGAAIGAFQGFWIAYVKVPAFIATLAGMLIFRGLTIVILDGKSLSPFPAQFQMLSSGFIPPFTVVSDLKLSTLMIGLICILLFTLFMMKNRKKKISYGFPIESTPIFGMKLGLVMLTISWFTYILASYEGFPNVLLILGVLVILYHFMANRTTVGRHIYATGGNEKAAALSGIDTRKIKFIMFVNMGVLSAIAGLIFSARLNAATATAGNGFELDAIAACYIGGASAYGGIGTVLGAIIGGLVMGILNNGMSLMGIGVDWQQAIKGAVLLLAVAFDIYNKGKGE</sequence>
<feature type="transmembrane region" description="Helical" evidence="11">
    <location>
        <begin position="223"/>
        <end position="241"/>
    </location>
</feature>
<reference evidence="12 13" key="1">
    <citation type="submission" date="2017-05" db="EMBL/GenBank/DDBJ databases">
        <title>The Genome Sequence of Enterococcus sp. 8G7_MSG3316.</title>
        <authorList>
            <consortium name="The Broad Institute Genomics Platform"/>
            <consortium name="The Broad Institute Genomic Center for Infectious Diseases"/>
            <person name="Earl A."/>
            <person name="Manson A."/>
            <person name="Schwartman J."/>
            <person name="Gilmore M."/>
            <person name="Abouelleil A."/>
            <person name="Cao P."/>
            <person name="Chapman S."/>
            <person name="Cusick C."/>
            <person name="Shea T."/>
            <person name="Young S."/>
            <person name="Neafsey D."/>
            <person name="Nusbaum C."/>
            <person name="Birren B."/>
        </authorList>
    </citation>
    <scope>NUCLEOTIDE SEQUENCE [LARGE SCALE GENOMIC DNA]</scope>
    <source>
        <strain evidence="12 13">8G7_MSG3316</strain>
    </source>
</reference>
<name>A0A242A357_9ENTE</name>
<feature type="transmembrane region" description="Helical" evidence="11">
    <location>
        <begin position="109"/>
        <end position="129"/>
    </location>
</feature>
<organism evidence="12 13">
    <name type="scientific">Candidatus Enterococcus testudinis</name>
    <dbReference type="NCBI Taxonomy" id="1834191"/>
    <lineage>
        <taxon>Bacteria</taxon>
        <taxon>Bacillati</taxon>
        <taxon>Bacillota</taxon>
        <taxon>Bacilli</taxon>
        <taxon>Lactobacillales</taxon>
        <taxon>Enterococcaceae</taxon>
        <taxon>Enterococcus</taxon>
    </lineage>
</organism>
<comment type="subcellular location">
    <subcellularLocation>
        <location evidence="1">Cell membrane</location>
        <topology evidence="1">Multi-pass membrane protein</topology>
    </subcellularLocation>
</comment>
<dbReference type="STRING" id="1834191.A5886_000547"/>